<dbReference type="PANTHER" id="PTHR43221">
    <property type="entry name" value="PROTEASE HTPX"/>
    <property type="match status" value="1"/>
</dbReference>
<evidence type="ECO:0000256" key="5">
    <source>
        <dbReference type="ARBA" id="ARBA00022723"/>
    </source>
</evidence>
<dbReference type="HOGENOM" id="CLU_024494_0_0_6"/>
<evidence type="ECO:0000256" key="3">
    <source>
        <dbReference type="ARBA" id="ARBA00022670"/>
    </source>
</evidence>
<evidence type="ECO:0000313" key="15">
    <source>
        <dbReference type="Proteomes" id="UP000000238"/>
    </source>
</evidence>
<proteinExistence type="predicted"/>
<evidence type="ECO:0000256" key="4">
    <source>
        <dbReference type="ARBA" id="ARBA00022692"/>
    </source>
</evidence>
<dbReference type="OrthoDB" id="15218at2"/>
<name>Q2SDG4_HAHCH</name>
<dbReference type="InterPro" id="IPR050083">
    <property type="entry name" value="HtpX_protease"/>
</dbReference>
<feature type="transmembrane region" description="Helical" evidence="12">
    <location>
        <begin position="222"/>
        <end position="245"/>
    </location>
</feature>
<evidence type="ECO:0000256" key="12">
    <source>
        <dbReference type="SAM" id="Phobius"/>
    </source>
</evidence>
<keyword evidence="3 14" id="KW-0645">Protease</keyword>
<dbReference type="eggNOG" id="COG0501">
    <property type="taxonomic scope" value="Bacteria"/>
</dbReference>
<dbReference type="GO" id="GO:0046872">
    <property type="term" value="F:metal ion binding"/>
    <property type="evidence" value="ECO:0007669"/>
    <property type="project" value="UniProtKB-KW"/>
</dbReference>
<evidence type="ECO:0000259" key="13">
    <source>
        <dbReference type="Pfam" id="PF01435"/>
    </source>
</evidence>
<keyword evidence="9" id="KW-0482">Metalloprotease</keyword>
<dbReference type="KEGG" id="hch:HCH_04609"/>
<keyword evidence="5" id="KW-0479">Metal-binding</keyword>
<dbReference type="Proteomes" id="UP000000238">
    <property type="component" value="Chromosome"/>
</dbReference>
<evidence type="ECO:0000256" key="9">
    <source>
        <dbReference type="ARBA" id="ARBA00023049"/>
    </source>
</evidence>
<feature type="transmembrane region" description="Helical" evidence="12">
    <location>
        <begin position="182"/>
        <end position="202"/>
    </location>
</feature>
<dbReference type="GO" id="GO:0004222">
    <property type="term" value="F:metalloendopeptidase activity"/>
    <property type="evidence" value="ECO:0007669"/>
    <property type="project" value="InterPro"/>
</dbReference>
<comment type="cofactor">
    <cofactor evidence="1">
        <name>Zn(2+)</name>
        <dbReference type="ChEBI" id="CHEBI:29105"/>
    </cofactor>
</comment>
<keyword evidence="7" id="KW-0862">Zinc</keyword>
<organism evidence="14 15">
    <name type="scientific">Hahella chejuensis (strain KCTC 2396)</name>
    <dbReference type="NCBI Taxonomy" id="349521"/>
    <lineage>
        <taxon>Bacteria</taxon>
        <taxon>Pseudomonadati</taxon>
        <taxon>Pseudomonadota</taxon>
        <taxon>Gammaproteobacteria</taxon>
        <taxon>Oceanospirillales</taxon>
        <taxon>Hahellaceae</taxon>
        <taxon>Hahella</taxon>
    </lineage>
</organism>
<feature type="region of interest" description="Disordered" evidence="11">
    <location>
        <begin position="335"/>
        <end position="356"/>
    </location>
</feature>
<reference evidence="14 15" key="1">
    <citation type="journal article" date="2005" name="Nucleic Acids Res.">
        <title>Genomic blueprint of Hahella chejuensis, a marine microbe producing an algicidal agent.</title>
        <authorList>
            <person name="Jeong H."/>
            <person name="Yim J.H."/>
            <person name="Lee C."/>
            <person name="Choi S.-H."/>
            <person name="Park Y.K."/>
            <person name="Yoon S.H."/>
            <person name="Hur C.-G."/>
            <person name="Kang H.-Y."/>
            <person name="Kim D."/>
            <person name="Lee H.H."/>
            <person name="Park K.H."/>
            <person name="Park S.-H."/>
            <person name="Park H.-S."/>
            <person name="Lee H.K."/>
            <person name="Oh T.K."/>
            <person name="Kim J.F."/>
        </authorList>
    </citation>
    <scope>NUCLEOTIDE SEQUENCE [LARGE SCALE GENOMIC DNA]</scope>
    <source>
        <strain evidence="14 15">KCTC 2396</strain>
    </source>
</reference>
<keyword evidence="8 12" id="KW-1133">Transmembrane helix</keyword>
<evidence type="ECO:0000256" key="10">
    <source>
        <dbReference type="ARBA" id="ARBA00023136"/>
    </source>
</evidence>
<feature type="transmembrane region" description="Helical" evidence="12">
    <location>
        <begin position="52"/>
        <end position="73"/>
    </location>
</feature>
<dbReference type="RefSeq" id="WP_011398375.1">
    <property type="nucleotide sequence ID" value="NC_007645.1"/>
</dbReference>
<dbReference type="InterPro" id="IPR001915">
    <property type="entry name" value="Peptidase_M48"/>
</dbReference>
<evidence type="ECO:0000256" key="11">
    <source>
        <dbReference type="SAM" id="MobiDB-lite"/>
    </source>
</evidence>
<keyword evidence="2" id="KW-1003">Cell membrane</keyword>
<dbReference type="Pfam" id="PF01435">
    <property type="entry name" value="Peptidase_M48"/>
    <property type="match status" value="1"/>
</dbReference>
<evidence type="ECO:0000256" key="6">
    <source>
        <dbReference type="ARBA" id="ARBA00022801"/>
    </source>
</evidence>
<evidence type="ECO:0000256" key="8">
    <source>
        <dbReference type="ARBA" id="ARBA00022989"/>
    </source>
</evidence>
<evidence type="ECO:0000256" key="2">
    <source>
        <dbReference type="ARBA" id="ARBA00022475"/>
    </source>
</evidence>
<dbReference type="GO" id="GO:0006508">
    <property type="term" value="P:proteolysis"/>
    <property type="evidence" value="ECO:0007669"/>
    <property type="project" value="UniProtKB-KW"/>
</dbReference>
<dbReference type="EMBL" id="CP000155">
    <property type="protein sequence ID" value="ABC31310.1"/>
    <property type="molecule type" value="Genomic_DNA"/>
</dbReference>
<keyword evidence="15" id="KW-1185">Reference proteome</keyword>
<dbReference type="CDD" id="cd07340">
    <property type="entry name" value="M48B_Htpx_like"/>
    <property type="match status" value="1"/>
</dbReference>
<dbReference type="Gene3D" id="3.30.2010.10">
    <property type="entry name" value="Metalloproteases ('zincins'), catalytic domain"/>
    <property type="match status" value="1"/>
</dbReference>
<keyword evidence="6" id="KW-0378">Hydrolase</keyword>
<keyword evidence="10 12" id="KW-0472">Membrane</keyword>
<dbReference type="AlphaFoldDB" id="Q2SDG4"/>
<dbReference type="PANTHER" id="PTHR43221:SF2">
    <property type="entry name" value="PROTEASE HTPX HOMOLOG"/>
    <property type="match status" value="1"/>
</dbReference>
<sequence length="651" mass="70047">MDFFAKQERARKLSGLLLLHFAAALVGIALAINIAGFVAYHYFVDARMTPGVWLAGPAWWVALAVIAIVAVGAGKRFLQLRHGGRSVAQMVGARQINASSRNPNERCLVNVVEEMSIASGVPIPSIYIMDHEEAVNAFVAGYTLEDMSLVVTAGTLNSLTRDELQGVIGHEFSHILNADTRLNVQIIAVLAGILLIGSTGAFLLRASSRSGGGRSRDARGAIVVLAAGVTLFILGYIGLFFGRLIQAALSRQREYLADASSVQFTRNPEGIAGALFKIRESQTHSYLGHTSSAQEVNHMCFGESLKLNAWFASHPPLDERIRAIDPLFLTKQRARRNQDQIQGAPPAKDSEGESLTAATSGFASGAAAANEKIRSAGIAKQVGRHTQATQHWSQRTLQRLQATFGDALHTPSQAESMIYALLLLESPVRLPIGDAILHSSGSPVKSTPEFESLERKITTLPADHRLPLLEVCLGALKGGAAATRSHVVAVAQQIVALDERTTLSEFAILALLRTQLDEDFVPQRGALTRYEQAGDEIALMISAFARLGVTASGASPEGNPSQFFKQVMSQNFPHLQATFHSRLASDQLTDALNRLSQLSALLKPAVVEAFAQCVSYDGYVSLKEYELLRAATAVMGCPMPPLEPSGEINSE</sequence>
<keyword evidence="4 12" id="KW-0812">Transmembrane</keyword>
<dbReference type="STRING" id="349521.HCH_04609"/>
<evidence type="ECO:0000313" key="14">
    <source>
        <dbReference type="EMBL" id="ABC31310.1"/>
    </source>
</evidence>
<evidence type="ECO:0000256" key="7">
    <source>
        <dbReference type="ARBA" id="ARBA00022833"/>
    </source>
</evidence>
<feature type="domain" description="Peptidase M48" evidence="13">
    <location>
        <begin position="107"/>
        <end position="325"/>
    </location>
</feature>
<accession>Q2SDG4</accession>
<feature type="transmembrane region" description="Helical" evidence="12">
    <location>
        <begin position="16"/>
        <end position="40"/>
    </location>
</feature>
<protein>
    <submittedName>
        <fullName evidence="14">Zn-dependent protease with chaperone function</fullName>
    </submittedName>
</protein>
<evidence type="ECO:0000256" key="1">
    <source>
        <dbReference type="ARBA" id="ARBA00001947"/>
    </source>
</evidence>
<gene>
    <name evidence="14" type="ordered locus">HCH_04609</name>
</gene>